<accession>A0AC34GU54</accession>
<evidence type="ECO:0000313" key="2">
    <source>
        <dbReference type="WBParaSite" id="ES5_v2.g8340.t1"/>
    </source>
</evidence>
<organism evidence="1 2">
    <name type="scientific">Panagrolaimus sp. ES5</name>
    <dbReference type="NCBI Taxonomy" id="591445"/>
    <lineage>
        <taxon>Eukaryota</taxon>
        <taxon>Metazoa</taxon>
        <taxon>Ecdysozoa</taxon>
        <taxon>Nematoda</taxon>
        <taxon>Chromadorea</taxon>
        <taxon>Rhabditida</taxon>
        <taxon>Tylenchina</taxon>
        <taxon>Panagrolaimomorpha</taxon>
        <taxon>Panagrolaimoidea</taxon>
        <taxon>Panagrolaimidae</taxon>
        <taxon>Panagrolaimus</taxon>
    </lineage>
</organism>
<dbReference type="Proteomes" id="UP000887579">
    <property type="component" value="Unplaced"/>
</dbReference>
<evidence type="ECO:0000313" key="1">
    <source>
        <dbReference type="Proteomes" id="UP000887579"/>
    </source>
</evidence>
<sequence>MIPENNLSNRDIFDKNKFKSAKRDSDVNSSTLSLHIAAYENSAEFLIEFKEKEEEEEGLKSKKFKKEMSEKHFFYVSPAAAIRNPFEFPRQQNYENITPEVMQYTASQSLVYPNLTEKSRMRVILDMIECINNGREYRLAALPFSQNMILVSLYAGIVAIAFLIAAYSYQLYSMIQLQHFVIQEKVPLAVGDDDLVGKETAYRNTKLTGMTQAQDIPAAAAGGGADGGGGGGGQSKIQLVDGTFGNITFENDSTKEQITKMEEKMTGPEVRRVHEKPKSVGLKKEVSGPRSVCLA</sequence>
<dbReference type="WBParaSite" id="ES5_v2.g8340.t1">
    <property type="protein sequence ID" value="ES5_v2.g8340.t1"/>
    <property type="gene ID" value="ES5_v2.g8340"/>
</dbReference>
<protein>
    <submittedName>
        <fullName evidence="2">Uncharacterized protein</fullName>
    </submittedName>
</protein>
<name>A0AC34GU54_9BILA</name>
<reference evidence="2" key="1">
    <citation type="submission" date="2022-11" db="UniProtKB">
        <authorList>
            <consortium name="WormBaseParasite"/>
        </authorList>
    </citation>
    <scope>IDENTIFICATION</scope>
</reference>
<proteinExistence type="predicted"/>